<protein>
    <recommendedName>
        <fullName evidence="1">Glycoside hydrolase family 38 N-terminal domain-containing protein</fullName>
    </recommendedName>
</protein>
<evidence type="ECO:0000313" key="2">
    <source>
        <dbReference type="EMBL" id="GAH77701.1"/>
    </source>
</evidence>
<dbReference type="AlphaFoldDB" id="X1I5L3"/>
<dbReference type="InterPro" id="IPR000602">
    <property type="entry name" value="Glyco_hydro_38_N"/>
</dbReference>
<dbReference type="GO" id="GO:0009313">
    <property type="term" value="P:oligosaccharide catabolic process"/>
    <property type="evidence" value="ECO:0007669"/>
    <property type="project" value="TreeGrafter"/>
</dbReference>
<name>X1I5L3_9ZZZZ</name>
<sequence length="224" mass="26182">MELKVLKNFLEKEVNVSNENYQKDFEGLKYKVNWDVLGAIGYQIYEQEKYTYKIGEIQGTVKAGNIELVGGSYVEPDCMMPSGESFVRQRLYGMRFFQNNFGHLPKVEWFLDSFGYNYGLPQILVKSGAKYFWTTKITWNRITTFPFVNFWWEGPDGTRLLTTNFEMNMGPITNWPKYNIGRYLLKKDGKKVWNYSMDYSKLKEHVGEEFCPHIGCFFGKGDGG</sequence>
<feature type="domain" description="Glycoside hydrolase family 38 N-terminal" evidence="1">
    <location>
        <begin position="49"/>
        <end position="204"/>
    </location>
</feature>
<feature type="non-terminal residue" evidence="2">
    <location>
        <position position="224"/>
    </location>
</feature>
<dbReference type="SUPFAM" id="SSF88713">
    <property type="entry name" value="Glycoside hydrolase/deacetylase"/>
    <property type="match status" value="1"/>
</dbReference>
<comment type="caution">
    <text evidence="2">The sequence shown here is derived from an EMBL/GenBank/DDBJ whole genome shotgun (WGS) entry which is preliminary data.</text>
</comment>
<reference evidence="2" key="1">
    <citation type="journal article" date="2014" name="Front. Microbiol.">
        <title>High frequency of phylogenetically diverse reductive dehalogenase-homologous genes in deep subseafloor sedimentary metagenomes.</title>
        <authorList>
            <person name="Kawai M."/>
            <person name="Futagami T."/>
            <person name="Toyoda A."/>
            <person name="Takaki Y."/>
            <person name="Nishi S."/>
            <person name="Hori S."/>
            <person name="Arai W."/>
            <person name="Tsubouchi T."/>
            <person name="Morono Y."/>
            <person name="Uchiyama I."/>
            <person name="Ito T."/>
            <person name="Fujiyama A."/>
            <person name="Inagaki F."/>
            <person name="Takami H."/>
        </authorList>
    </citation>
    <scope>NUCLEOTIDE SEQUENCE</scope>
    <source>
        <strain evidence="2">Expedition CK06-06</strain>
    </source>
</reference>
<dbReference type="PANTHER" id="PTHR46017">
    <property type="entry name" value="ALPHA-MANNOSIDASE 2C1"/>
    <property type="match status" value="1"/>
</dbReference>
<dbReference type="Pfam" id="PF01074">
    <property type="entry name" value="Glyco_hydro_38N"/>
    <property type="match status" value="1"/>
</dbReference>
<dbReference type="Gene3D" id="3.20.110.10">
    <property type="entry name" value="Glycoside hydrolase 38, N terminal domain"/>
    <property type="match status" value="1"/>
</dbReference>
<dbReference type="PANTHER" id="PTHR46017:SF1">
    <property type="entry name" value="ALPHA-MANNOSIDASE 2C1"/>
    <property type="match status" value="1"/>
</dbReference>
<organism evidence="2">
    <name type="scientific">marine sediment metagenome</name>
    <dbReference type="NCBI Taxonomy" id="412755"/>
    <lineage>
        <taxon>unclassified sequences</taxon>
        <taxon>metagenomes</taxon>
        <taxon>ecological metagenomes</taxon>
    </lineage>
</organism>
<evidence type="ECO:0000259" key="1">
    <source>
        <dbReference type="Pfam" id="PF01074"/>
    </source>
</evidence>
<dbReference type="GO" id="GO:0006013">
    <property type="term" value="P:mannose metabolic process"/>
    <property type="evidence" value="ECO:0007669"/>
    <property type="project" value="InterPro"/>
</dbReference>
<dbReference type="GO" id="GO:0004559">
    <property type="term" value="F:alpha-mannosidase activity"/>
    <property type="evidence" value="ECO:0007669"/>
    <property type="project" value="InterPro"/>
</dbReference>
<proteinExistence type="predicted"/>
<dbReference type="InterPro" id="IPR011330">
    <property type="entry name" value="Glyco_hydro/deAcase_b/a-brl"/>
</dbReference>
<dbReference type="EMBL" id="BARU01039103">
    <property type="protein sequence ID" value="GAH77701.1"/>
    <property type="molecule type" value="Genomic_DNA"/>
</dbReference>
<dbReference type="InterPro" id="IPR027291">
    <property type="entry name" value="Glyco_hydro_38_N_sf"/>
</dbReference>
<accession>X1I5L3</accession>
<gene>
    <name evidence="2" type="ORF">S03H2_60652</name>
</gene>